<organism evidence="19 20">
    <name type="scientific">Pseudolactococcus piscium MKFS47</name>
    <dbReference type="NCBI Taxonomy" id="297352"/>
    <lineage>
        <taxon>Bacteria</taxon>
        <taxon>Bacillati</taxon>
        <taxon>Bacillota</taxon>
        <taxon>Bacilli</taxon>
        <taxon>Lactobacillales</taxon>
        <taxon>Streptococcaceae</taxon>
        <taxon>Pseudolactococcus</taxon>
    </lineage>
</organism>
<dbReference type="EC" id="5.6.2.4" evidence="12"/>
<feature type="binding site" evidence="14">
    <location>
        <begin position="42"/>
        <end position="49"/>
    </location>
    <ligand>
        <name>ATP</name>
        <dbReference type="ChEBI" id="CHEBI:30616"/>
    </ligand>
</feature>
<dbReference type="GO" id="GO:0003677">
    <property type="term" value="F:DNA binding"/>
    <property type="evidence" value="ECO:0007669"/>
    <property type="project" value="UniProtKB-KW"/>
</dbReference>
<evidence type="ECO:0000256" key="4">
    <source>
        <dbReference type="ARBA" id="ARBA00022801"/>
    </source>
</evidence>
<keyword evidence="1" id="KW-0540">Nuclease</keyword>
<dbReference type="Pfam" id="PF12705">
    <property type="entry name" value="PDDEXK_1"/>
    <property type="match status" value="1"/>
</dbReference>
<dbReference type="GO" id="GO:0005829">
    <property type="term" value="C:cytosol"/>
    <property type="evidence" value="ECO:0007669"/>
    <property type="project" value="TreeGrafter"/>
</dbReference>
<sequence length="1216" mass="138689">MNHLTEQDISALQENESGKDMPKTPEQIEAIYRTGTNILVSASAGSGKTFVMTERILYYILKGVPLKSLFISTFTNKAAAELKTRLDKKIRETRLKGKKHESLHLLTQALQDLPSADIGTMDSFTLKFLKENFYLKHIDPTFRLLVDKTEQDVIKQELFDKLVEASLAGKGTLSKERFIKVMTNFSSDRKIAPFYSVLDKINTFADSLEDPIKWLTHDFLTGFSTIGSYADLPDRFTDGLQDSLFQIYQILDENLTTGLITGKAKISNTEEFLGNYDYLVACLEQKAFPKFADFYQQLKFQFIPNANNKETRDEALESQKKSLKASLDTYRKNLDEFVEAIRHQAIIEKYHDAASELTADLQEIALTFYQDYHDYKLNNACLEYADVTHLTIAILQENEVLRKVYQTQYVEVMVDEYQDTNHLQEAMLTLLSNGHNRFMVGDVKQSIYGFRLADPSLFMAKYEGYQQPMSDGKLIRLKENFRSRPEVINFTNQVFKRLMDKNIGEMVYGDEEMLVVGNPSYAKETSTAFTAELLIYQDPKHQVEDDAALSKDELVMTAQEIKRLSEQGVAYEEIVILVRSKTNNAEIERVLQSFDIPVVLDEGKMTYLQAMEVLVMLDVLRAVDNPLFDVSFVALLKSPLFNFDENELAVLSLQASNDVTFYEKYQKTLDGDGLKPDLVDAQLRYKLENFTDLFNQWQLFSQQESLHSLIWKIYRDTHYYDYVGGMKNGQLRQANLAALADRAASYESSGYKGLFQFIKMIDSFMTNKNDLTSINVALPTHAVRVMTIHKSKGLEFPYVFILNFNKKFNMKDLSGDLILSRKNGAGINLTADFKAEVDTDFPYALVKMATLPHMANALEKSYQSLAEEMRMLYVAFTRAVNKVYMVGKTDASKIDEDGLFSEYQQVAFDQNGLLDTRIRKSSKGYLNWILGIYHATTVKSELGLNLRLITDDDLAEMLPSSYQEANSFDSLLLASQAFDGTMDTIEEVKLAKDMLASTEQLNHKYAAGIQLPTIQTPSQIKKRYEHLISENDVVVQSKQKYSQFEFLKTDKKVSPTELGTAVHELMQSLDFTNVSRETLAHTLKKLAVRDEVKLKIDQAKIFSLFDTDFGKLLVAQFDNISREAPFSMLKTDDASGQQYVIRGIIDGFIKLDNKIILFDYKTDHFTDLAKIPEIKAQYQLQMSLYAESLASAFKVASVEKYLILLGGPDKVYIEQV</sequence>
<keyword evidence="5 14" id="KW-0347">Helicase</keyword>
<feature type="region of interest" description="Disordered" evidence="16">
    <location>
        <begin position="1"/>
        <end position="23"/>
    </location>
</feature>
<dbReference type="GO" id="GO:0016887">
    <property type="term" value="F:ATP hydrolysis activity"/>
    <property type="evidence" value="ECO:0007669"/>
    <property type="project" value="RHEA"/>
</dbReference>
<dbReference type="GO" id="GO:0005524">
    <property type="term" value="F:ATP binding"/>
    <property type="evidence" value="ECO:0007669"/>
    <property type="project" value="UniProtKB-UniRule"/>
</dbReference>
<dbReference type="GO" id="GO:0033202">
    <property type="term" value="C:DNA helicase complex"/>
    <property type="evidence" value="ECO:0007669"/>
    <property type="project" value="TreeGrafter"/>
</dbReference>
<dbReference type="KEGG" id="lpk:LACPI_0004"/>
<dbReference type="GO" id="GO:0000725">
    <property type="term" value="P:recombinational repair"/>
    <property type="evidence" value="ECO:0007669"/>
    <property type="project" value="TreeGrafter"/>
</dbReference>
<dbReference type="Proteomes" id="UP000033166">
    <property type="component" value="Chromosome I"/>
</dbReference>
<dbReference type="Pfam" id="PF13361">
    <property type="entry name" value="UvrD_C"/>
    <property type="match status" value="1"/>
</dbReference>
<dbReference type="CDD" id="cd17932">
    <property type="entry name" value="DEXQc_UvrD"/>
    <property type="match status" value="1"/>
</dbReference>
<dbReference type="NCBIfam" id="TIGR02785">
    <property type="entry name" value="addA_Gpos"/>
    <property type="match status" value="1"/>
</dbReference>
<dbReference type="InterPro" id="IPR011335">
    <property type="entry name" value="Restrct_endonuc-II-like"/>
</dbReference>
<evidence type="ECO:0000256" key="7">
    <source>
        <dbReference type="ARBA" id="ARBA00022840"/>
    </source>
</evidence>
<dbReference type="InterPro" id="IPR011604">
    <property type="entry name" value="PDDEXK-like_dom_sf"/>
</dbReference>
<evidence type="ECO:0000256" key="9">
    <source>
        <dbReference type="ARBA" id="ARBA00023204"/>
    </source>
</evidence>
<dbReference type="PANTHER" id="PTHR11070:SF48">
    <property type="entry name" value="ATP-DEPENDENT HELICASE_NUCLEASE SUBUNIT A"/>
    <property type="match status" value="1"/>
</dbReference>
<evidence type="ECO:0000256" key="15">
    <source>
        <dbReference type="SAM" id="Coils"/>
    </source>
</evidence>
<feature type="coiled-coil region" evidence="15">
    <location>
        <begin position="313"/>
        <end position="340"/>
    </location>
</feature>
<dbReference type="GO" id="GO:0043138">
    <property type="term" value="F:3'-5' DNA helicase activity"/>
    <property type="evidence" value="ECO:0007669"/>
    <property type="project" value="UniProtKB-EC"/>
</dbReference>
<dbReference type="InterPro" id="IPR027417">
    <property type="entry name" value="P-loop_NTPase"/>
</dbReference>
<dbReference type="GO" id="GO:0004527">
    <property type="term" value="F:exonuclease activity"/>
    <property type="evidence" value="ECO:0007669"/>
    <property type="project" value="UniProtKB-KW"/>
</dbReference>
<evidence type="ECO:0000256" key="6">
    <source>
        <dbReference type="ARBA" id="ARBA00022839"/>
    </source>
</evidence>
<keyword evidence="9" id="KW-0234">DNA repair</keyword>
<keyword evidence="8" id="KW-0238">DNA-binding</keyword>
<dbReference type="InterPro" id="IPR014016">
    <property type="entry name" value="UvrD-like_ATP-bd"/>
</dbReference>
<evidence type="ECO:0000256" key="11">
    <source>
        <dbReference type="ARBA" id="ARBA00034617"/>
    </source>
</evidence>
<dbReference type="PANTHER" id="PTHR11070">
    <property type="entry name" value="UVRD / RECB / PCRA DNA HELICASE FAMILY MEMBER"/>
    <property type="match status" value="1"/>
</dbReference>
<evidence type="ECO:0000256" key="8">
    <source>
        <dbReference type="ARBA" id="ARBA00023125"/>
    </source>
</evidence>
<evidence type="ECO:0000313" key="19">
    <source>
        <dbReference type="EMBL" id="CEN27204.1"/>
    </source>
</evidence>
<comment type="catalytic activity">
    <reaction evidence="11">
        <text>Couples ATP hydrolysis with the unwinding of duplex DNA by translocating in the 3'-5' direction.</text>
        <dbReference type="EC" id="5.6.2.4"/>
    </reaction>
</comment>
<evidence type="ECO:0000256" key="1">
    <source>
        <dbReference type="ARBA" id="ARBA00022722"/>
    </source>
</evidence>
<evidence type="ECO:0000256" key="16">
    <source>
        <dbReference type="SAM" id="MobiDB-lite"/>
    </source>
</evidence>
<dbReference type="RefSeq" id="WP_047914518.1">
    <property type="nucleotide sequence ID" value="NZ_LN774769.1"/>
</dbReference>
<keyword evidence="3" id="KW-0227">DNA damage</keyword>
<dbReference type="InterPro" id="IPR038726">
    <property type="entry name" value="PDDEXK_AddAB-type"/>
</dbReference>
<dbReference type="PROSITE" id="PS51217">
    <property type="entry name" value="UVRD_HELICASE_CTER"/>
    <property type="match status" value="1"/>
</dbReference>
<evidence type="ECO:0000256" key="5">
    <source>
        <dbReference type="ARBA" id="ARBA00022806"/>
    </source>
</evidence>
<gene>
    <name evidence="19" type="ORF">LACPI_0004</name>
</gene>
<dbReference type="AlphaFoldDB" id="A0A0D6DTT2"/>
<reference evidence="20" key="1">
    <citation type="submission" date="2015-01" db="EMBL/GenBank/DDBJ databases">
        <authorList>
            <person name="Andreevskaya M."/>
        </authorList>
    </citation>
    <scope>NUCLEOTIDE SEQUENCE [LARGE SCALE GENOMIC DNA]</scope>
    <source>
        <strain evidence="20">MKFS47</strain>
    </source>
</reference>
<evidence type="ECO:0000256" key="2">
    <source>
        <dbReference type="ARBA" id="ARBA00022741"/>
    </source>
</evidence>
<evidence type="ECO:0000256" key="10">
    <source>
        <dbReference type="ARBA" id="ARBA00023235"/>
    </source>
</evidence>
<dbReference type="PROSITE" id="PS51198">
    <property type="entry name" value="UVRD_HELICASE_ATP_BIND"/>
    <property type="match status" value="1"/>
</dbReference>
<accession>A0A0D6DTT2</accession>
<proteinExistence type="predicted"/>
<dbReference type="Gene3D" id="3.40.50.300">
    <property type="entry name" value="P-loop containing nucleotide triphosphate hydrolases"/>
    <property type="match status" value="4"/>
</dbReference>
<comment type="catalytic activity">
    <reaction evidence="13">
        <text>ATP + H2O = ADP + phosphate + H(+)</text>
        <dbReference type="Rhea" id="RHEA:13065"/>
        <dbReference type="ChEBI" id="CHEBI:15377"/>
        <dbReference type="ChEBI" id="CHEBI:15378"/>
        <dbReference type="ChEBI" id="CHEBI:30616"/>
        <dbReference type="ChEBI" id="CHEBI:43474"/>
        <dbReference type="ChEBI" id="CHEBI:456216"/>
        <dbReference type="EC" id="5.6.2.4"/>
    </reaction>
</comment>
<keyword evidence="10" id="KW-0413">Isomerase</keyword>
<feature type="domain" description="UvrD-like helicase C-terminal" evidence="18">
    <location>
        <begin position="511"/>
        <end position="793"/>
    </location>
</feature>
<keyword evidence="4 14" id="KW-0378">Hydrolase</keyword>
<dbReference type="InterPro" id="IPR014017">
    <property type="entry name" value="DNA_helicase_UvrD-like_C"/>
</dbReference>
<dbReference type="GO" id="GO:0006302">
    <property type="term" value="P:double-strand break repair"/>
    <property type="evidence" value="ECO:0007669"/>
    <property type="project" value="InterPro"/>
</dbReference>
<keyword evidence="2 14" id="KW-0547">Nucleotide-binding</keyword>
<feature type="domain" description="UvrD-like helicase ATP-binding" evidence="17">
    <location>
        <begin position="21"/>
        <end position="484"/>
    </location>
</feature>
<keyword evidence="7 14" id="KW-0067">ATP-binding</keyword>
<keyword evidence="6" id="KW-0269">Exonuclease</keyword>
<evidence type="ECO:0000259" key="18">
    <source>
        <dbReference type="PROSITE" id="PS51217"/>
    </source>
</evidence>
<dbReference type="InterPro" id="IPR014152">
    <property type="entry name" value="AddA"/>
</dbReference>
<dbReference type="InterPro" id="IPR000212">
    <property type="entry name" value="DNA_helicase_UvrD/REP"/>
</dbReference>
<dbReference type="SUPFAM" id="SSF52540">
    <property type="entry name" value="P-loop containing nucleoside triphosphate hydrolases"/>
    <property type="match status" value="1"/>
</dbReference>
<dbReference type="Pfam" id="PF00580">
    <property type="entry name" value="UvrD-helicase"/>
    <property type="match status" value="1"/>
</dbReference>
<name>A0A0D6DTT2_9LACT</name>
<dbReference type="EMBL" id="LN774769">
    <property type="protein sequence ID" value="CEN27204.1"/>
    <property type="molecule type" value="Genomic_DNA"/>
</dbReference>
<dbReference type="SUPFAM" id="SSF52980">
    <property type="entry name" value="Restriction endonuclease-like"/>
    <property type="match status" value="1"/>
</dbReference>
<dbReference type="HOGENOM" id="CLU_001114_3_1_9"/>
<evidence type="ECO:0000256" key="12">
    <source>
        <dbReference type="ARBA" id="ARBA00034808"/>
    </source>
</evidence>
<protein>
    <recommendedName>
        <fullName evidence="12">DNA 3'-5' helicase</fullName>
        <ecNumber evidence="12">5.6.2.4</ecNumber>
    </recommendedName>
</protein>
<evidence type="ECO:0000256" key="3">
    <source>
        <dbReference type="ARBA" id="ARBA00022763"/>
    </source>
</evidence>
<dbReference type="Gene3D" id="3.90.320.10">
    <property type="match status" value="1"/>
</dbReference>
<dbReference type="STRING" id="1364.LP2241_10021"/>
<dbReference type="Gene3D" id="1.10.486.10">
    <property type="entry name" value="PCRA, domain 4"/>
    <property type="match status" value="1"/>
</dbReference>
<evidence type="ECO:0000256" key="13">
    <source>
        <dbReference type="ARBA" id="ARBA00048988"/>
    </source>
</evidence>
<evidence type="ECO:0000313" key="20">
    <source>
        <dbReference type="Proteomes" id="UP000033166"/>
    </source>
</evidence>
<keyword evidence="15" id="KW-0175">Coiled coil</keyword>
<evidence type="ECO:0000256" key="14">
    <source>
        <dbReference type="PROSITE-ProRule" id="PRU00560"/>
    </source>
</evidence>
<evidence type="ECO:0000259" key="17">
    <source>
        <dbReference type="PROSITE" id="PS51198"/>
    </source>
</evidence>